<dbReference type="RefSeq" id="WP_254745254.1">
    <property type="nucleotide sequence ID" value="NZ_JANCLU010000021.1"/>
</dbReference>
<gene>
    <name evidence="21" type="ORF">NK718_18290</name>
</gene>
<keyword evidence="12" id="KW-0418">Kinase</keyword>
<dbReference type="InterPro" id="IPR003018">
    <property type="entry name" value="GAF"/>
</dbReference>
<dbReference type="InterPro" id="IPR000700">
    <property type="entry name" value="PAS-assoc_C"/>
</dbReference>
<evidence type="ECO:0000256" key="10">
    <source>
        <dbReference type="ARBA" id="ARBA00022737"/>
    </source>
</evidence>
<name>A0ABT1LGB7_9HYPH</name>
<dbReference type="SMART" id="SM00065">
    <property type="entry name" value="GAF"/>
    <property type="match status" value="1"/>
</dbReference>
<feature type="compositionally biased region" description="Low complexity" evidence="18">
    <location>
        <begin position="1"/>
        <end position="10"/>
    </location>
</feature>
<dbReference type="Pfam" id="PF00989">
    <property type="entry name" value="PAS"/>
    <property type="match status" value="1"/>
</dbReference>
<dbReference type="InterPro" id="IPR013655">
    <property type="entry name" value="PAS_fold_3"/>
</dbReference>
<keyword evidence="9" id="KW-0808">Transferase</keyword>
<evidence type="ECO:0000259" key="19">
    <source>
        <dbReference type="PROSITE" id="PS50112"/>
    </source>
</evidence>
<dbReference type="NCBIfam" id="TIGR00229">
    <property type="entry name" value="sensory_box"/>
    <property type="match status" value="2"/>
</dbReference>
<evidence type="ECO:0000313" key="21">
    <source>
        <dbReference type="EMBL" id="MCP8940479.1"/>
    </source>
</evidence>
<dbReference type="InterPro" id="IPR013767">
    <property type="entry name" value="PAS_fold"/>
</dbReference>
<evidence type="ECO:0000256" key="12">
    <source>
        <dbReference type="ARBA" id="ARBA00022777"/>
    </source>
</evidence>
<accession>A0ABT1LGB7</accession>
<dbReference type="InterPro" id="IPR000014">
    <property type="entry name" value="PAS"/>
</dbReference>
<feature type="region of interest" description="Disordered" evidence="18">
    <location>
        <begin position="1"/>
        <end position="20"/>
    </location>
</feature>
<evidence type="ECO:0000256" key="11">
    <source>
        <dbReference type="ARBA" id="ARBA00022741"/>
    </source>
</evidence>
<proteinExistence type="predicted"/>
<dbReference type="SMART" id="SM00086">
    <property type="entry name" value="PAC"/>
    <property type="match status" value="2"/>
</dbReference>
<evidence type="ECO:0000256" key="16">
    <source>
        <dbReference type="ARBA" id="ARBA00023170"/>
    </source>
</evidence>
<evidence type="ECO:0000256" key="5">
    <source>
        <dbReference type="ARBA" id="ARBA00022553"/>
    </source>
</evidence>
<keyword evidence="7" id="KW-0285">Flavoprotein</keyword>
<dbReference type="InterPro" id="IPR036890">
    <property type="entry name" value="HATPase_C_sf"/>
</dbReference>
<dbReference type="PROSITE" id="PS50113">
    <property type="entry name" value="PAC"/>
    <property type="match status" value="2"/>
</dbReference>
<keyword evidence="15" id="KW-0843">Virulence</keyword>
<dbReference type="InterPro" id="IPR001610">
    <property type="entry name" value="PAC"/>
</dbReference>
<dbReference type="Pfam" id="PF08447">
    <property type="entry name" value="PAS_3"/>
    <property type="match status" value="1"/>
</dbReference>
<evidence type="ECO:0000256" key="8">
    <source>
        <dbReference type="ARBA" id="ARBA00022643"/>
    </source>
</evidence>
<keyword evidence="5" id="KW-0597">Phosphoprotein</keyword>
<evidence type="ECO:0000256" key="3">
    <source>
        <dbReference type="ARBA" id="ARBA00021740"/>
    </source>
</evidence>
<keyword evidence="11" id="KW-0547">Nucleotide-binding</keyword>
<evidence type="ECO:0000256" key="15">
    <source>
        <dbReference type="ARBA" id="ARBA00023026"/>
    </source>
</evidence>
<dbReference type="PANTHER" id="PTHR41523:SF7">
    <property type="entry name" value="HISTIDINE KINASE"/>
    <property type="match status" value="1"/>
</dbReference>
<dbReference type="SMART" id="SM00911">
    <property type="entry name" value="HWE_HK"/>
    <property type="match status" value="1"/>
</dbReference>
<dbReference type="SMART" id="SM00091">
    <property type="entry name" value="PAS"/>
    <property type="match status" value="2"/>
</dbReference>
<comment type="caution">
    <text evidence="21">The sequence shown here is derived from an EMBL/GenBank/DDBJ whole genome shotgun (WGS) entry which is preliminary data.</text>
</comment>
<dbReference type="SUPFAM" id="SSF55781">
    <property type="entry name" value="GAF domain-like"/>
    <property type="match status" value="1"/>
</dbReference>
<keyword evidence="10" id="KW-0677">Repeat</keyword>
<dbReference type="InterPro" id="IPR035965">
    <property type="entry name" value="PAS-like_dom_sf"/>
</dbReference>
<comment type="catalytic activity">
    <reaction evidence="1">
        <text>ATP + protein L-histidine = ADP + protein N-phospho-L-histidine.</text>
        <dbReference type="EC" id="2.7.13.3"/>
    </reaction>
</comment>
<keyword evidence="16" id="KW-0675">Receptor</keyword>
<dbReference type="CDD" id="cd00130">
    <property type="entry name" value="PAS"/>
    <property type="match status" value="2"/>
</dbReference>
<evidence type="ECO:0000256" key="7">
    <source>
        <dbReference type="ARBA" id="ARBA00022630"/>
    </source>
</evidence>
<dbReference type="SUPFAM" id="SSF55785">
    <property type="entry name" value="PYP-like sensor domain (PAS domain)"/>
    <property type="match status" value="2"/>
</dbReference>
<evidence type="ECO:0000256" key="17">
    <source>
        <dbReference type="SAM" id="Coils"/>
    </source>
</evidence>
<dbReference type="Proteomes" id="UP001205890">
    <property type="component" value="Unassembled WGS sequence"/>
</dbReference>
<keyword evidence="8" id="KW-0288">FMN</keyword>
<feature type="coiled-coil region" evidence="17">
    <location>
        <begin position="307"/>
        <end position="334"/>
    </location>
</feature>
<organism evidence="21 22">
    <name type="scientific">Alsobacter ponti</name>
    <dbReference type="NCBI Taxonomy" id="2962936"/>
    <lineage>
        <taxon>Bacteria</taxon>
        <taxon>Pseudomonadati</taxon>
        <taxon>Pseudomonadota</taxon>
        <taxon>Alphaproteobacteria</taxon>
        <taxon>Hyphomicrobiales</taxon>
        <taxon>Alsobacteraceae</taxon>
        <taxon>Alsobacter</taxon>
    </lineage>
</organism>
<dbReference type="InterPro" id="IPR029016">
    <property type="entry name" value="GAF-like_dom_sf"/>
</dbReference>
<dbReference type="PROSITE" id="PS50112">
    <property type="entry name" value="PAS"/>
    <property type="match status" value="2"/>
</dbReference>
<feature type="domain" description="PAC" evidence="20">
    <location>
        <begin position="271"/>
        <end position="323"/>
    </location>
</feature>
<feature type="domain" description="PAC" evidence="20">
    <location>
        <begin position="401"/>
        <end position="451"/>
    </location>
</feature>
<keyword evidence="22" id="KW-1185">Reference proteome</keyword>
<keyword evidence="4" id="KW-0600">Photoreceptor protein</keyword>
<evidence type="ECO:0000256" key="9">
    <source>
        <dbReference type="ARBA" id="ARBA00022679"/>
    </source>
</evidence>
<dbReference type="PANTHER" id="PTHR41523">
    <property type="entry name" value="TWO-COMPONENT SYSTEM SENSOR PROTEIN"/>
    <property type="match status" value="1"/>
</dbReference>
<keyword evidence="14" id="KW-0157">Chromophore</keyword>
<evidence type="ECO:0000256" key="6">
    <source>
        <dbReference type="ARBA" id="ARBA00022606"/>
    </source>
</evidence>
<evidence type="ECO:0000313" key="22">
    <source>
        <dbReference type="Proteomes" id="UP001205890"/>
    </source>
</evidence>
<sequence>MPTKATRRAPITPPRPLGLAPRKPDEVAALYELTDRLYRAETPSDVYSAALDAIENALSCDRASILLFDEAGVMRFVAWRGLSDAYRAAVDGHSPWKRGERPPQPIFVSDIAATDESDEIKRAILSEDIVGLAFIPLVARGGVVGKFMTYYDHAHAFTAREIELAVTIARQVGFSLERTQADQARAAAEEALRDSEERFRLMLENAPAMIWMSDTEGGCLHLNRRLREFWGVPDNGIDGASAFDWTRTIHPDDAPDLLARMGDALARRAPTQVRARYRNARGDYRVLVTDAEPRFGETGEFLGVIGVNTDVTEREEAERALRESEERFRLAVEAAPSGMVISDEEGTITLVNEQAERLFGYERHELVGASIELLVPAPSRAAHADMREGQGGERRKRIMGADRVVTARRKDGTEFPAEIGLSPILSATGRLWLAAVVDISERRRADAQRDLLLAELNHRVKNTLAVVQGIAHQTFKGGGATPAARAAFEGRLHALALAHSMLTRTNWSHAPLTQVAGDALGTAAVARHRIAISGPTLLLAPKAALGVTMALHELLTNAIKYGALSNDQGTIELKWELVEGSPARFRLEWRERGGPPVTPPARRGFGSRLITRILADDLDGDVQLGFEPDGVSCTMTAPVARLAEA</sequence>
<reference evidence="21 22" key="1">
    <citation type="submission" date="2022-07" db="EMBL/GenBank/DDBJ databases">
        <authorList>
            <person name="Li W.-J."/>
            <person name="Deng Q.-Q."/>
        </authorList>
    </citation>
    <scope>NUCLEOTIDE SEQUENCE [LARGE SCALE GENOMIC DNA]</scope>
    <source>
        <strain evidence="21 22">SYSU M60028</strain>
    </source>
</reference>
<evidence type="ECO:0000256" key="2">
    <source>
        <dbReference type="ARBA" id="ARBA00012438"/>
    </source>
</evidence>
<dbReference type="Gene3D" id="3.30.565.10">
    <property type="entry name" value="Histidine kinase-like ATPase, C-terminal domain"/>
    <property type="match status" value="1"/>
</dbReference>
<evidence type="ECO:0000256" key="1">
    <source>
        <dbReference type="ARBA" id="ARBA00000085"/>
    </source>
</evidence>
<dbReference type="Gene3D" id="3.30.450.20">
    <property type="entry name" value="PAS domain"/>
    <property type="match status" value="2"/>
</dbReference>
<feature type="coiled-coil region" evidence="17">
    <location>
        <begin position="178"/>
        <end position="205"/>
    </location>
</feature>
<keyword evidence="17" id="KW-0175">Coiled coil</keyword>
<keyword evidence="6" id="KW-0716">Sensory transduction</keyword>
<dbReference type="Gene3D" id="3.30.450.40">
    <property type="match status" value="1"/>
</dbReference>
<dbReference type="EC" id="2.7.13.3" evidence="2"/>
<dbReference type="EMBL" id="JANCLU010000021">
    <property type="protein sequence ID" value="MCP8940479.1"/>
    <property type="molecule type" value="Genomic_DNA"/>
</dbReference>
<dbReference type="Pfam" id="PF07536">
    <property type="entry name" value="HWE_HK"/>
    <property type="match status" value="1"/>
</dbReference>
<evidence type="ECO:0000256" key="13">
    <source>
        <dbReference type="ARBA" id="ARBA00022840"/>
    </source>
</evidence>
<dbReference type="InterPro" id="IPR011102">
    <property type="entry name" value="Sig_transdc_His_kinase_HWE"/>
</dbReference>
<evidence type="ECO:0000256" key="18">
    <source>
        <dbReference type="SAM" id="MobiDB-lite"/>
    </source>
</evidence>
<evidence type="ECO:0000259" key="20">
    <source>
        <dbReference type="PROSITE" id="PS50113"/>
    </source>
</evidence>
<evidence type="ECO:0000256" key="14">
    <source>
        <dbReference type="ARBA" id="ARBA00022991"/>
    </source>
</evidence>
<keyword evidence="13" id="KW-0067">ATP-binding</keyword>
<dbReference type="Pfam" id="PF13185">
    <property type="entry name" value="GAF_2"/>
    <property type="match status" value="1"/>
</dbReference>
<feature type="domain" description="PAS" evidence="19">
    <location>
        <begin position="195"/>
        <end position="268"/>
    </location>
</feature>
<feature type="domain" description="PAS" evidence="19">
    <location>
        <begin position="324"/>
        <end position="376"/>
    </location>
</feature>
<protein>
    <recommendedName>
        <fullName evidence="3">Blue-light-activated histidine kinase</fullName>
        <ecNumber evidence="2">2.7.13.3</ecNumber>
    </recommendedName>
</protein>
<evidence type="ECO:0000256" key="4">
    <source>
        <dbReference type="ARBA" id="ARBA00022543"/>
    </source>
</evidence>